<evidence type="ECO:0000259" key="4">
    <source>
        <dbReference type="Pfam" id="PF18317"/>
    </source>
</evidence>
<dbReference type="Pfam" id="PF18317">
    <property type="entry name" value="SDH_C"/>
    <property type="match status" value="1"/>
</dbReference>
<sequence>MTARVSGADGRRAAVLGHPVAHSLSPVLHRAAYAALGLEDWRYDALDVTEDQLRGVVDGLDHGWAGLSLTMPLKQTVIPMLDHVDPLAEVTGAVNTVVVQRVGSGVSLVGANTDVHGLVTALREGLAAQGIAEAASMAVAGAGTQQPRGSAVVLGAGATAASTLAGLAELGYPEVDVFVRSLARTGELQRAAHRMGVSPRFHTLAGAAAAMVEADLVVSTLPAHGADDLAREVGSIVAARPSDGARASGLGVLLDVAYEPRRTALAAAWRDAGGASVGGERMLLHQAVEQVRLMTGRAAPVDAMSAALSAAMPA</sequence>
<keyword evidence="2" id="KW-0028">Amino-acid biosynthesis</keyword>
<dbReference type="InterPro" id="IPR036291">
    <property type="entry name" value="NAD(P)-bd_dom_sf"/>
</dbReference>
<accession>A0A934MBI3</accession>
<dbReference type="RefSeq" id="WP_198733909.1">
    <property type="nucleotide sequence ID" value="NZ_JAEINH010000007.1"/>
</dbReference>
<dbReference type="Gene3D" id="3.40.50.10860">
    <property type="entry name" value="Leucine Dehydrogenase, chain A, domain 1"/>
    <property type="match status" value="1"/>
</dbReference>
<gene>
    <name evidence="5" type="ORF">JAV76_10035</name>
</gene>
<dbReference type="NCBIfam" id="NF001311">
    <property type="entry name" value="PRK00258.1-3"/>
    <property type="match status" value="1"/>
</dbReference>
<dbReference type="AlphaFoldDB" id="A0A934MBI3"/>
<proteinExistence type="predicted"/>
<dbReference type="CDD" id="cd01065">
    <property type="entry name" value="NAD_bind_Shikimate_DH"/>
    <property type="match status" value="1"/>
</dbReference>
<evidence type="ECO:0000313" key="5">
    <source>
        <dbReference type="EMBL" id="MBI9115346.1"/>
    </source>
</evidence>
<dbReference type="SUPFAM" id="SSF53223">
    <property type="entry name" value="Aminoacid dehydrogenase-like, N-terminal domain"/>
    <property type="match status" value="1"/>
</dbReference>
<comment type="caution">
    <text evidence="5">The sequence shown here is derived from an EMBL/GenBank/DDBJ whole genome shotgun (WGS) entry which is preliminary data.</text>
</comment>
<dbReference type="GO" id="GO:0004764">
    <property type="term" value="F:shikimate 3-dehydrogenase (NADP+) activity"/>
    <property type="evidence" value="ECO:0007669"/>
    <property type="project" value="UniProtKB-EC"/>
</dbReference>
<protein>
    <submittedName>
        <fullName evidence="5">Shikimate dehydrogenase</fullName>
        <ecNumber evidence="5">1.1.1.25</ecNumber>
    </submittedName>
</protein>
<dbReference type="Proteomes" id="UP000602087">
    <property type="component" value="Unassembled WGS sequence"/>
</dbReference>
<dbReference type="PANTHER" id="PTHR21089">
    <property type="entry name" value="SHIKIMATE DEHYDROGENASE"/>
    <property type="match status" value="1"/>
</dbReference>
<dbReference type="PANTHER" id="PTHR21089:SF1">
    <property type="entry name" value="BIFUNCTIONAL 3-DEHYDROQUINATE DEHYDRATASE_SHIKIMATE DEHYDROGENASE, CHLOROPLASTIC"/>
    <property type="match status" value="1"/>
</dbReference>
<keyword evidence="6" id="KW-1185">Reference proteome</keyword>
<dbReference type="InterPro" id="IPR022893">
    <property type="entry name" value="Shikimate_DH_fam"/>
</dbReference>
<name>A0A934MBI3_9MICO</name>
<dbReference type="GO" id="GO:0009073">
    <property type="term" value="P:aromatic amino acid family biosynthetic process"/>
    <property type="evidence" value="ECO:0007669"/>
    <property type="project" value="UniProtKB-KW"/>
</dbReference>
<dbReference type="InterPro" id="IPR013708">
    <property type="entry name" value="Shikimate_DH-bd_N"/>
</dbReference>
<dbReference type="GO" id="GO:0019632">
    <property type="term" value="P:shikimate metabolic process"/>
    <property type="evidence" value="ECO:0007669"/>
    <property type="project" value="TreeGrafter"/>
</dbReference>
<feature type="domain" description="Shikimate dehydrogenase substrate binding N-terminal" evidence="3">
    <location>
        <begin position="15"/>
        <end position="97"/>
    </location>
</feature>
<dbReference type="Gene3D" id="3.40.50.720">
    <property type="entry name" value="NAD(P)-binding Rossmann-like Domain"/>
    <property type="match status" value="1"/>
</dbReference>
<dbReference type="EMBL" id="JAEINH010000007">
    <property type="protein sequence ID" value="MBI9115346.1"/>
    <property type="molecule type" value="Genomic_DNA"/>
</dbReference>
<evidence type="ECO:0000256" key="1">
    <source>
        <dbReference type="ARBA" id="ARBA00004871"/>
    </source>
</evidence>
<dbReference type="SUPFAM" id="SSF51735">
    <property type="entry name" value="NAD(P)-binding Rossmann-fold domains"/>
    <property type="match status" value="1"/>
</dbReference>
<feature type="domain" description="SDH C-terminal" evidence="4">
    <location>
        <begin position="279"/>
        <end position="308"/>
    </location>
</feature>
<dbReference type="EC" id="1.1.1.25" evidence="5"/>
<comment type="pathway">
    <text evidence="1">Metabolic intermediate biosynthesis; chorismate biosynthesis; chorismate from D-erythrose 4-phosphate and phosphoenolpyruvate: step 4/7.</text>
</comment>
<dbReference type="InterPro" id="IPR041121">
    <property type="entry name" value="SDH_C"/>
</dbReference>
<keyword evidence="5" id="KW-0560">Oxidoreductase</keyword>
<dbReference type="GO" id="GO:0005829">
    <property type="term" value="C:cytosol"/>
    <property type="evidence" value="ECO:0007669"/>
    <property type="project" value="TreeGrafter"/>
</dbReference>
<organism evidence="5 6">
    <name type="scientific">Sanguibacter suaedae</name>
    <dbReference type="NCBI Taxonomy" id="2795737"/>
    <lineage>
        <taxon>Bacteria</taxon>
        <taxon>Bacillati</taxon>
        <taxon>Actinomycetota</taxon>
        <taxon>Actinomycetes</taxon>
        <taxon>Micrococcales</taxon>
        <taxon>Sanguibacteraceae</taxon>
        <taxon>Sanguibacter</taxon>
    </lineage>
</organism>
<keyword evidence="2" id="KW-0057">Aromatic amino acid biosynthesis</keyword>
<evidence type="ECO:0000313" key="6">
    <source>
        <dbReference type="Proteomes" id="UP000602087"/>
    </source>
</evidence>
<evidence type="ECO:0000256" key="2">
    <source>
        <dbReference type="ARBA" id="ARBA00023141"/>
    </source>
</evidence>
<dbReference type="GO" id="GO:0050661">
    <property type="term" value="F:NADP binding"/>
    <property type="evidence" value="ECO:0007669"/>
    <property type="project" value="TreeGrafter"/>
</dbReference>
<evidence type="ECO:0000259" key="3">
    <source>
        <dbReference type="Pfam" id="PF08501"/>
    </source>
</evidence>
<dbReference type="InterPro" id="IPR046346">
    <property type="entry name" value="Aminoacid_DH-like_N_sf"/>
</dbReference>
<reference evidence="5" key="1">
    <citation type="submission" date="2020-12" db="EMBL/GenBank/DDBJ databases">
        <title>Sanguibacter suaedae sp. nov., isolated from Suaeda aralocaspica.</title>
        <authorList>
            <person name="Ma Q."/>
        </authorList>
    </citation>
    <scope>NUCLEOTIDE SEQUENCE</scope>
    <source>
        <strain evidence="5">YZGR15</strain>
    </source>
</reference>
<dbReference type="Pfam" id="PF08501">
    <property type="entry name" value="Shikimate_dh_N"/>
    <property type="match status" value="1"/>
</dbReference>
<dbReference type="GO" id="GO:0009423">
    <property type="term" value="P:chorismate biosynthetic process"/>
    <property type="evidence" value="ECO:0007669"/>
    <property type="project" value="TreeGrafter"/>
</dbReference>